<protein>
    <submittedName>
        <fullName evidence="2">Glyoxalase</fullName>
    </submittedName>
</protein>
<dbReference type="InterPro" id="IPR029068">
    <property type="entry name" value="Glyas_Bleomycin-R_OHBP_Dase"/>
</dbReference>
<dbReference type="Proteomes" id="UP000285232">
    <property type="component" value="Unassembled WGS sequence"/>
</dbReference>
<evidence type="ECO:0000313" key="2">
    <source>
        <dbReference type="EMBL" id="RJY08267.1"/>
    </source>
</evidence>
<dbReference type="Pfam" id="PF00903">
    <property type="entry name" value="Glyoxalase"/>
    <property type="match status" value="1"/>
</dbReference>
<dbReference type="SUPFAM" id="SSF54593">
    <property type="entry name" value="Glyoxalase/Bleomycin resistance protein/Dihydroxybiphenyl dioxygenase"/>
    <property type="match status" value="1"/>
</dbReference>
<evidence type="ECO:0000259" key="1">
    <source>
        <dbReference type="PROSITE" id="PS51819"/>
    </source>
</evidence>
<dbReference type="InterPro" id="IPR004360">
    <property type="entry name" value="Glyas_Fos-R_dOase_dom"/>
</dbReference>
<dbReference type="OrthoDB" id="9803104at2"/>
<comment type="caution">
    <text evidence="2">The sequence shown here is derived from an EMBL/GenBank/DDBJ whole genome shotgun (WGS) entry which is preliminary data.</text>
</comment>
<evidence type="ECO:0000313" key="3">
    <source>
        <dbReference type="Proteomes" id="UP000285232"/>
    </source>
</evidence>
<dbReference type="Gene3D" id="3.10.180.10">
    <property type="entry name" value="2,3-Dihydroxybiphenyl 1,2-Dioxygenase, domain 1"/>
    <property type="match status" value="1"/>
</dbReference>
<accession>A0A419RR66</accession>
<organism evidence="2 3">
    <name type="scientific">Aurantiacibacter aquimixticola</name>
    <dbReference type="NCBI Taxonomy" id="1958945"/>
    <lineage>
        <taxon>Bacteria</taxon>
        <taxon>Pseudomonadati</taxon>
        <taxon>Pseudomonadota</taxon>
        <taxon>Alphaproteobacteria</taxon>
        <taxon>Sphingomonadales</taxon>
        <taxon>Erythrobacteraceae</taxon>
        <taxon>Aurantiacibacter</taxon>
    </lineage>
</organism>
<name>A0A419RR66_9SPHN</name>
<reference evidence="2 3" key="1">
    <citation type="journal article" date="2017" name="Int. J. Syst. Evol. Microbiol.">
        <title>Erythrobacter aquimixticola sp. nov., isolated from the junction between the ocean and a freshwater spring.</title>
        <authorList>
            <person name="Park S."/>
            <person name="Jung Y.T."/>
            <person name="Choi S.J."/>
            <person name="Yoon J.H."/>
        </authorList>
    </citation>
    <scope>NUCLEOTIDE SEQUENCE [LARGE SCALE GENOMIC DNA]</scope>
    <source>
        <strain evidence="2 3">JSSK-14</strain>
    </source>
</reference>
<proteinExistence type="predicted"/>
<gene>
    <name evidence="2" type="ORF">D6201_01845</name>
</gene>
<dbReference type="PROSITE" id="PS51819">
    <property type="entry name" value="VOC"/>
    <property type="match status" value="1"/>
</dbReference>
<dbReference type="EMBL" id="RAHX01000001">
    <property type="protein sequence ID" value="RJY08267.1"/>
    <property type="molecule type" value="Genomic_DNA"/>
</dbReference>
<dbReference type="InterPro" id="IPR037523">
    <property type="entry name" value="VOC_core"/>
</dbReference>
<feature type="domain" description="VOC" evidence="1">
    <location>
        <begin position="2"/>
        <end position="115"/>
    </location>
</feature>
<sequence length="115" mass="12358">MGVTRIVANLSAPDPIALAKFYQEVFELDLPLDKGWISFLASDATQKIELHTASQGGSGTDLPVISIGVDDLHASEAAVRAAGAEVVYGPVKEEWGLRRFYFRDPAGNLINVVDS</sequence>
<dbReference type="RefSeq" id="WP_120047155.1">
    <property type="nucleotide sequence ID" value="NZ_RAHX01000001.1"/>
</dbReference>
<keyword evidence="3" id="KW-1185">Reference proteome</keyword>
<dbReference type="AlphaFoldDB" id="A0A419RR66"/>